<keyword evidence="5" id="KW-1185">Reference proteome</keyword>
<keyword evidence="2" id="KW-0472">Membrane</keyword>
<feature type="transmembrane region" description="Helical" evidence="2">
    <location>
        <begin position="104"/>
        <end position="126"/>
    </location>
</feature>
<evidence type="ECO:0000313" key="5">
    <source>
        <dbReference type="Proteomes" id="UP000612746"/>
    </source>
</evidence>
<feature type="signal peptide" evidence="3">
    <location>
        <begin position="1"/>
        <end position="27"/>
    </location>
</feature>
<gene>
    <name evidence="4" type="ORF">INT44_002733</name>
</gene>
<feature type="compositionally biased region" description="Polar residues" evidence="1">
    <location>
        <begin position="199"/>
        <end position="220"/>
    </location>
</feature>
<reference evidence="4" key="1">
    <citation type="submission" date="2020-12" db="EMBL/GenBank/DDBJ databases">
        <title>Metabolic potential, ecology and presence of endohyphal bacteria is reflected in genomic diversity of Mucoromycotina.</title>
        <authorList>
            <person name="Muszewska A."/>
            <person name="Okrasinska A."/>
            <person name="Steczkiewicz K."/>
            <person name="Drgas O."/>
            <person name="Orlowska M."/>
            <person name="Perlinska-Lenart U."/>
            <person name="Aleksandrzak-Piekarczyk T."/>
            <person name="Szatraj K."/>
            <person name="Zielenkiewicz U."/>
            <person name="Pilsyk S."/>
            <person name="Malc E."/>
            <person name="Mieczkowski P."/>
            <person name="Kruszewska J.S."/>
            <person name="Biernat P."/>
            <person name="Pawlowska J."/>
        </authorList>
    </citation>
    <scope>NUCLEOTIDE SEQUENCE</scope>
    <source>
        <strain evidence="4">WA0000051536</strain>
    </source>
</reference>
<feature type="region of interest" description="Disordered" evidence="1">
    <location>
        <begin position="299"/>
        <end position="391"/>
    </location>
</feature>
<keyword evidence="2" id="KW-0812">Transmembrane</keyword>
<dbReference type="EMBL" id="JAEPRA010000004">
    <property type="protein sequence ID" value="KAG2186511.1"/>
    <property type="molecule type" value="Genomic_DNA"/>
</dbReference>
<protein>
    <recommendedName>
        <fullName evidence="6">Membrane anchor Opy2 N-terminal domain-containing protein</fullName>
    </recommendedName>
</protein>
<evidence type="ECO:0008006" key="6">
    <source>
        <dbReference type="Google" id="ProtNLM"/>
    </source>
</evidence>
<evidence type="ECO:0000256" key="1">
    <source>
        <dbReference type="SAM" id="MobiDB-lite"/>
    </source>
</evidence>
<feature type="region of interest" description="Disordered" evidence="1">
    <location>
        <begin position="243"/>
        <end position="263"/>
    </location>
</feature>
<keyword evidence="2" id="KW-1133">Transmembrane helix</keyword>
<feature type="compositionally biased region" description="Polar residues" evidence="1">
    <location>
        <begin position="310"/>
        <end position="340"/>
    </location>
</feature>
<evidence type="ECO:0000313" key="4">
    <source>
        <dbReference type="EMBL" id="KAG2186511.1"/>
    </source>
</evidence>
<keyword evidence="3" id="KW-0732">Signal</keyword>
<feature type="region of interest" description="Disordered" evidence="1">
    <location>
        <begin position="199"/>
        <end position="228"/>
    </location>
</feature>
<feature type="compositionally biased region" description="Polar residues" evidence="1">
    <location>
        <begin position="381"/>
        <end position="391"/>
    </location>
</feature>
<dbReference type="Proteomes" id="UP000612746">
    <property type="component" value="Unassembled WGS sequence"/>
</dbReference>
<proteinExistence type="predicted"/>
<accession>A0A8H7Q845</accession>
<feature type="compositionally biased region" description="Low complexity" evidence="1">
    <location>
        <begin position="341"/>
        <end position="352"/>
    </location>
</feature>
<dbReference type="OrthoDB" id="2287866at2759"/>
<evidence type="ECO:0000256" key="2">
    <source>
        <dbReference type="SAM" id="Phobius"/>
    </source>
</evidence>
<name>A0A8H7Q845_9FUNG</name>
<organism evidence="4 5">
    <name type="scientific">Umbelopsis vinacea</name>
    <dbReference type="NCBI Taxonomy" id="44442"/>
    <lineage>
        <taxon>Eukaryota</taxon>
        <taxon>Fungi</taxon>
        <taxon>Fungi incertae sedis</taxon>
        <taxon>Mucoromycota</taxon>
        <taxon>Mucoromycotina</taxon>
        <taxon>Umbelopsidomycetes</taxon>
        <taxon>Umbelopsidales</taxon>
        <taxon>Umbelopsidaceae</taxon>
        <taxon>Umbelopsis</taxon>
    </lineage>
</organism>
<feature type="chain" id="PRO_5033986509" description="Membrane anchor Opy2 N-terminal domain-containing protein" evidence="3">
    <location>
        <begin position="28"/>
        <end position="417"/>
    </location>
</feature>
<comment type="caution">
    <text evidence="4">The sequence shown here is derived from an EMBL/GenBank/DDBJ whole genome shotgun (WGS) entry which is preliminary data.</text>
</comment>
<sequence length="417" mass="44094">MHSIHRAITMLAILVPVLMGSSNLAMAVDPTSAAPVQSAAPASTGTSCQAVNCQTKCNPGCASDMICSLTTMNQCGVCPVAVCVSKSLGTSSDSSNSSGSNAGLLPGLIGGLVGLLVIALVAFGIIRYKRRKAQGLPFWKSNDSYSETSEHWNRPGHQSAVVPIAYMPPSSHHTRTEMQSASLGTGTSLRNSLALSNQNDYLQNPSTPKSHTSRYSSRSENPFADLDDESTVQLKRVVTLRKMDSVSRGGNQTSPEDDDDDQSVASSVMNTVTRNDSVSAVQMQRAKPTLMRIDTIKVADGPGGVKRNGSVRTILTPESGSAISSRSNSTKQTSNESNTVTSQSSLTAQASSDNPFHDRHSVGGNEDFADDQAKQERPVSVITSGSHRTNVTDSVMSAPGDGEITIFWDGSSRNHND</sequence>
<evidence type="ECO:0000256" key="3">
    <source>
        <dbReference type="SAM" id="SignalP"/>
    </source>
</evidence>
<dbReference type="AlphaFoldDB" id="A0A8H7Q845"/>